<sequence length="51" mass="5705">MALDILGSNSDGFDLVITDVYMPEMDGFKLTEAIIDDRRSLNMPIIISNED</sequence>
<keyword evidence="5" id="KW-1185">Reference proteome</keyword>
<feature type="modified residue" description="4-aspartylphosphate" evidence="2">
    <location>
        <position position="19"/>
    </location>
</feature>
<dbReference type="SUPFAM" id="SSF52172">
    <property type="entry name" value="CheY-like"/>
    <property type="match status" value="1"/>
</dbReference>
<keyword evidence="2" id="KW-0597">Phosphoprotein</keyword>
<gene>
    <name evidence="4" type="primary">ARR1</name>
    <name evidence="4" type="ORF">QJS10_CPB12g00284</name>
</gene>
<dbReference type="PANTHER" id="PTHR43874:SF7">
    <property type="entry name" value="TWO-COMPONENT RESPONSE REGULATOR ARR10"/>
    <property type="match status" value="1"/>
</dbReference>
<proteinExistence type="predicted"/>
<dbReference type="InterPro" id="IPR045279">
    <property type="entry name" value="ARR-like"/>
</dbReference>
<dbReference type="GO" id="GO:0009736">
    <property type="term" value="P:cytokinin-activated signaling pathway"/>
    <property type="evidence" value="ECO:0007669"/>
    <property type="project" value="InterPro"/>
</dbReference>
<comment type="caution">
    <text evidence="4">The sequence shown here is derived from an EMBL/GenBank/DDBJ whole genome shotgun (WGS) entry which is preliminary data.</text>
</comment>
<protein>
    <submittedName>
        <fullName evidence="4">Two-component response regulator ARR1</fullName>
    </submittedName>
</protein>
<reference evidence="4" key="1">
    <citation type="journal article" date="2023" name="Nat. Commun.">
        <title>Diploid and tetraploid genomes of Acorus and the evolution of monocots.</title>
        <authorList>
            <person name="Ma L."/>
            <person name="Liu K.W."/>
            <person name="Li Z."/>
            <person name="Hsiao Y.Y."/>
            <person name="Qi Y."/>
            <person name="Fu T."/>
            <person name="Tang G.D."/>
            <person name="Zhang D."/>
            <person name="Sun W.H."/>
            <person name="Liu D.K."/>
            <person name="Li Y."/>
            <person name="Chen G.Z."/>
            <person name="Liu X.D."/>
            <person name="Liao X.Y."/>
            <person name="Jiang Y.T."/>
            <person name="Yu X."/>
            <person name="Hao Y."/>
            <person name="Huang J."/>
            <person name="Zhao X.W."/>
            <person name="Ke S."/>
            <person name="Chen Y.Y."/>
            <person name="Wu W.L."/>
            <person name="Hsu J.L."/>
            <person name="Lin Y.F."/>
            <person name="Huang M.D."/>
            <person name="Li C.Y."/>
            <person name="Huang L."/>
            <person name="Wang Z.W."/>
            <person name="Zhao X."/>
            <person name="Zhong W.Y."/>
            <person name="Peng D.H."/>
            <person name="Ahmad S."/>
            <person name="Lan S."/>
            <person name="Zhang J.S."/>
            <person name="Tsai W.C."/>
            <person name="Van de Peer Y."/>
            <person name="Liu Z.J."/>
        </authorList>
    </citation>
    <scope>NUCLEOTIDE SEQUENCE</scope>
    <source>
        <strain evidence="4">CP</strain>
    </source>
</reference>
<dbReference type="InterPro" id="IPR001789">
    <property type="entry name" value="Sig_transdc_resp-reg_receiver"/>
</dbReference>
<evidence type="ECO:0000256" key="1">
    <source>
        <dbReference type="ARBA" id="ARBA00023012"/>
    </source>
</evidence>
<keyword evidence="1" id="KW-0902">Two-component regulatory system</keyword>
<evidence type="ECO:0000313" key="4">
    <source>
        <dbReference type="EMBL" id="KAK1301768.1"/>
    </source>
</evidence>
<dbReference type="AlphaFoldDB" id="A0AAV9DKV6"/>
<evidence type="ECO:0000256" key="2">
    <source>
        <dbReference type="PROSITE-ProRule" id="PRU00169"/>
    </source>
</evidence>
<dbReference type="PANTHER" id="PTHR43874">
    <property type="entry name" value="TWO-COMPONENT RESPONSE REGULATOR"/>
    <property type="match status" value="1"/>
</dbReference>
<dbReference type="EMBL" id="JAUJYO010000012">
    <property type="protein sequence ID" value="KAK1301768.1"/>
    <property type="molecule type" value="Genomic_DNA"/>
</dbReference>
<dbReference type="InterPro" id="IPR011006">
    <property type="entry name" value="CheY-like_superfamily"/>
</dbReference>
<accession>A0AAV9DKV6</accession>
<dbReference type="Pfam" id="PF00072">
    <property type="entry name" value="Response_reg"/>
    <property type="match status" value="1"/>
</dbReference>
<organism evidence="4 5">
    <name type="scientific">Acorus calamus</name>
    <name type="common">Sweet flag</name>
    <dbReference type="NCBI Taxonomy" id="4465"/>
    <lineage>
        <taxon>Eukaryota</taxon>
        <taxon>Viridiplantae</taxon>
        <taxon>Streptophyta</taxon>
        <taxon>Embryophyta</taxon>
        <taxon>Tracheophyta</taxon>
        <taxon>Spermatophyta</taxon>
        <taxon>Magnoliopsida</taxon>
        <taxon>Liliopsida</taxon>
        <taxon>Acoraceae</taxon>
        <taxon>Acorus</taxon>
    </lineage>
</organism>
<dbReference type="Gene3D" id="3.40.50.2300">
    <property type="match status" value="1"/>
</dbReference>
<dbReference type="PROSITE" id="PS50110">
    <property type="entry name" value="RESPONSE_REGULATORY"/>
    <property type="match status" value="1"/>
</dbReference>
<dbReference type="GO" id="GO:0000160">
    <property type="term" value="P:phosphorelay signal transduction system"/>
    <property type="evidence" value="ECO:0007669"/>
    <property type="project" value="UniProtKB-KW"/>
</dbReference>
<name>A0AAV9DKV6_ACOCL</name>
<feature type="domain" description="Response regulatory" evidence="3">
    <location>
        <begin position="1"/>
        <end position="51"/>
    </location>
</feature>
<dbReference type="Proteomes" id="UP001180020">
    <property type="component" value="Unassembled WGS sequence"/>
</dbReference>
<evidence type="ECO:0000259" key="3">
    <source>
        <dbReference type="PROSITE" id="PS50110"/>
    </source>
</evidence>
<reference evidence="4" key="2">
    <citation type="submission" date="2023-06" db="EMBL/GenBank/DDBJ databases">
        <authorList>
            <person name="Ma L."/>
            <person name="Liu K.-W."/>
            <person name="Li Z."/>
            <person name="Hsiao Y.-Y."/>
            <person name="Qi Y."/>
            <person name="Fu T."/>
            <person name="Tang G."/>
            <person name="Zhang D."/>
            <person name="Sun W.-H."/>
            <person name="Liu D.-K."/>
            <person name="Li Y."/>
            <person name="Chen G.-Z."/>
            <person name="Liu X.-D."/>
            <person name="Liao X.-Y."/>
            <person name="Jiang Y.-T."/>
            <person name="Yu X."/>
            <person name="Hao Y."/>
            <person name="Huang J."/>
            <person name="Zhao X.-W."/>
            <person name="Ke S."/>
            <person name="Chen Y.-Y."/>
            <person name="Wu W.-L."/>
            <person name="Hsu J.-L."/>
            <person name="Lin Y.-F."/>
            <person name="Huang M.-D."/>
            <person name="Li C.-Y."/>
            <person name="Huang L."/>
            <person name="Wang Z.-W."/>
            <person name="Zhao X."/>
            <person name="Zhong W.-Y."/>
            <person name="Peng D.-H."/>
            <person name="Ahmad S."/>
            <person name="Lan S."/>
            <person name="Zhang J.-S."/>
            <person name="Tsai W.-C."/>
            <person name="Van De Peer Y."/>
            <person name="Liu Z.-J."/>
        </authorList>
    </citation>
    <scope>NUCLEOTIDE SEQUENCE</scope>
    <source>
        <strain evidence="4">CP</strain>
        <tissue evidence="4">Leaves</tissue>
    </source>
</reference>
<evidence type="ECO:0000313" key="5">
    <source>
        <dbReference type="Proteomes" id="UP001180020"/>
    </source>
</evidence>